<organism evidence="2 3">
    <name type="scientific">Colocasia esculenta</name>
    <name type="common">Wild taro</name>
    <name type="synonym">Arum esculentum</name>
    <dbReference type="NCBI Taxonomy" id="4460"/>
    <lineage>
        <taxon>Eukaryota</taxon>
        <taxon>Viridiplantae</taxon>
        <taxon>Streptophyta</taxon>
        <taxon>Embryophyta</taxon>
        <taxon>Tracheophyta</taxon>
        <taxon>Spermatophyta</taxon>
        <taxon>Magnoliopsida</taxon>
        <taxon>Liliopsida</taxon>
        <taxon>Araceae</taxon>
        <taxon>Aroideae</taxon>
        <taxon>Colocasieae</taxon>
        <taxon>Colocasia</taxon>
    </lineage>
</organism>
<evidence type="ECO:0000313" key="2">
    <source>
        <dbReference type="EMBL" id="MQM17392.1"/>
    </source>
</evidence>
<dbReference type="EMBL" id="NMUH01007506">
    <property type="protein sequence ID" value="MQM17392.1"/>
    <property type="molecule type" value="Genomic_DNA"/>
</dbReference>
<name>A0A843XDM7_COLES</name>
<comment type="caution">
    <text evidence="2">The sequence shown here is derived from an EMBL/GenBank/DDBJ whole genome shotgun (WGS) entry which is preliminary data.</text>
</comment>
<dbReference type="Proteomes" id="UP000652761">
    <property type="component" value="Unassembled WGS sequence"/>
</dbReference>
<gene>
    <name evidence="2" type="ORF">Taro_050363</name>
</gene>
<evidence type="ECO:0000313" key="3">
    <source>
        <dbReference type="Proteomes" id="UP000652761"/>
    </source>
</evidence>
<keyword evidence="3" id="KW-1185">Reference proteome</keyword>
<feature type="region of interest" description="Disordered" evidence="1">
    <location>
        <begin position="206"/>
        <end position="226"/>
    </location>
</feature>
<reference evidence="2" key="1">
    <citation type="submission" date="2017-07" db="EMBL/GenBank/DDBJ databases">
        <title>Taro Niue Genome Assembly and Annotation.</title>
        <authorList>
            <person name="Atibalentja N."/>
            <person name="Keating K."/>
            <person name="Fields C.J."/>
        </authorList>
    </citation>
    <scope>NUCLEOTIDE SEQUENCE</scope>
    <source>
        <strain evidence="2">Niue_2</strain>
        <tissue evidence="2">Leaf</tissue>
    </source>
</reference>
<evidence type="ECO:0000256" key="1">
    <source>
        <dbReference type="SAM" id="MobiDB-lite"/>
    </source>
</evidence>
<feature type="compositionally biased region" description="Low complexity" evidence="1">
    <location>
        <begin position="207"/>
        <end position="216"/>
    </location>
</feature>
<dbReference type="AlphaFoldDB" id="A0A843XDM7"/>
<proteinExistence type="predicted"/>
<sequence>MCGAAARPGCGGGCVLCYGSLASLYRGGCRQESAVVQTPDYCFGNPFLGVVRGGTGVCSFRDLMECLRCRVVLLMGPQPYGGLRRPCLWSGMLGACVKTLWSHMVAPVFRELLCLDECVSRCCFHIVFDSAGSAGVVSGPTLVVGRGVALFRCFVVLCRIGYPYWVLFARLTPLLSSGLPADEAAGATRTDAPVESAAPIPPIKTSAAGQTHAAAAIPPEVERTSVPKEEGLRRSLAEENGQETTAATGVVGYVPHETFGGEARGHLGTLSGERVQGPPPCPTTSQLEVLARCQGLSLEDTPEILEEVHQMEHHTDEDDDVEVEALEDGIMRSLAVLRRLAMRARDHRQMWDAEFAFCEELEERH</sequence>
<protein>
    <submittedName>
        <fullName evidence="2">Uncharacterized protein</fullName>
    </submittedName>
</protein>
<accession>A0A843XDM7</accession>